<dbReference type="Gene3D" id="3.40.50.2300">
    <property type="match status" value="2"/>
</dbReference>
<evidence type="ECO:0000259" key="4">
    <source>
        <dbReference type="Pfam" id="PF13458"/>
    </source>
</evidence>
<dbReference type="OrthoDB" id="2149800at2"/>
<feature type="compositionally biased region" description="Basic and acidic residues" evidence="3">
    <location>
        <begin position="43"/>
        <end position="59"/>
    </location>
</feature>
<dbReference type="PROSITE" id="PS51257">
    <property type="entry name" value="PROKAR_LIPOPROTEIN"/>
    <property type="match status" value="1"/>
</dbReference>
<dbReference type="InterPro" id="IPR028081">
    <property type="entry name" value="Leu-bd"/>
</dbReference>
<reference evidence="5 6" key="1">
    <citation type="journal article" date="2013" name="Stand. Genomic Sci.">
        <title>Genomic Encyclopedia of Type Strains, Phase I: The one thousand microbial genomes (KMG-I) project.</title>
        <authorList>
            <person name="Kyrpides N.C."/>
            <person name="Woyke T."/>
            <person name="Eisen J.A."/>
            <person name="Garrity G."/>
            <person name="Lilburn T.G."/>
            <person name="Beck B.J."/>
            <person name="Whitman W.B."/>
            <person name="Hugenholtz P."/>
            <person name="Klenk H.P."/>
        </authorList>
    </citation>
    <scope>NUCLEOTIDE SEQUENCE [LARGE SCALE GENOMIC DNA]</scope>
    <source>
        <strain evidence="5 6">DSM 13484</strain>
    </source>
</reference>
<comment type="similarity">
    <text evidence="1">Belongs to the leucine-binding protein family.</text>
</comment>
<accession>A0A562SIB5</accession>
<feature type="region of interest" description="Disordered" evidence="3">
    <location>
        <begin position="27"/>
        <end position="59"/>
    </location>
</feature>
<sequence>MSRSTINKQLLPVVVLSVTLSACSLFKPGTSSPGTPPPVVTKPKTEEEKKKEEEEKKKEEVKAAPFNVPAFGREVKRESYNLALFSPLYLDSVFANSLEIPGRTMPRYVLPGLDFYEGAQLALDTLRQQGYNLNVIVYDSKSRLNSIPTLIRNRNLDAVDLIIGAVSNPELRELSNFAREKEVNLVSATYPNSGGVSDNPFLLITNSTLKTHCDALQRYVQEAFATKNIVLLRRNTPVEARIAADIKASYEQMQSPKKSIIHEVIWSNATSDMELSTHLLADRPNVCIVTALDEAGAKAILQKLSVQAANYPVHVFGMPTWDVMKFDDPELQGVQVYYSSPYFNDKTNAFSRYITDYFKRVYKMRPSDMAFKGFELTYYFVKQLKDNGVYFNTAVNDTTAKKVFTDFNYQPVYLGDGEQQPDYFENKNIYIIQKGSSDTTDIKMSAVTSALSR</sequence>
<protein>
    <submittedName>
        <fullName evidence="5">Substrate-binding family protein</fullName>
    </submittedName>
</protein>
<keyword evidence="6" id="KW-1185">Reference proteome</keyword>
<proteinExistence type="inferred from homology"/>
<dbReference type="Pfam" id="PF13458">
    <property type="entry name" value="Peripla_BP_6"/>
    <property type="match status" value="1"/>
</dbReference>
<evidence type="ECO:0000256" key="3">
    <source>
        <dbReference type="SAM" id="MobiDB-lite"/>
    </source>
</evidence>
<dbReference type="RefSeq" id="WP_145719375.1">
    <property type="nucleotide sequence ID" value="NZ_BAAAFY010000003.1"/>
</dbReference>
<name>A0A562SIB5_CHIJA</name>
<dbReference type="InterPro" id="IPR028082">
    <property type="entry name" value="Peripla_BP_I"/>
</dbReference>
<keyword evidence="2" id="KW-0732">Signal</keyword>
<comment type="caution">
    <text evidence="5">The sequence shown here is derived from an EMBL/GenBank/DDBJ whole genome shotgun (WGS) entry which is preliminary data.</text>
</comment>
<feature type="domain" description="Leucine-binding protein" evidence="4">
    <location>
        <begin position="114"/>
        <end position="388"/>
    </location>
</feature>
<evidence type="ECO:0000256" key="1">
    <source>
        <dbReference type="ARBA" id="ARBA00010062"/>
    </source>
</evidence>
<organism evidence="5 6">
    <name type="scientific">Chitinophaga japonensis</name>
    <name type="common">Flexibacter japonensis</name>
    <dbReference type="NCBI Taxonomy" id="104662"/>
    <lineage>
        <taxon>Bacteria</taxon>
        <taxon>Pseudomonadati</taxon>
        <taxon>Bacteroidota</taxon>
        <taxon>Chitinophagia</taxon>
        <taxon>Chitinophagales</taxon>
        <taxon>Chitinophagaceae</taxon>
        <taxon>Chitinophaga</taxon>
    </lineage>
</organism>
<evidence type="ECO:0000256" key="2">
    <source>
        <dbReference type="ARBA" id="ARBA00022729"/>
    </source>
</evidence>
<evidence type="ECO:0000313" key="6">
    <source>
        <dbReference type="Proteomes" id="UP000316778"/>
    </source>
</evidence>
<dbReference type="AlphaFoldDB" id="A0A562SIB5"/>
<dbReference type="SUPFAM" id="SSF53822">
    <property type="entry name" value="Periplasmic binding protein-like I"/>
    <property type="match status" value="1"/>
</dbReference>
<evidence type="ECO:0000313" key="5">
    <source>
        <dbReference type="EMBL" id="TWI80863.1"/>
    </source>
</evidence>
<gene>
    <name evidence="5" type="ORF">LX66_5468</name>
</gene>
<dbReference type="Proteomes" id="UP000316778">
    <property type="component" value="Unassembled WGS sequence"/>
</dbReference>
<dbReference type="EMBL" id="VLLG01000008">
    <property type="protein sequence ID" value="TWI80863.1"/>
    <property type="molecule type" value="Genomic_DNA"/>
</dbReference>